<dbReference type="GO" id="GO:0005886">
    <property type="term" value="C:plasma membrane"/>
    <property type="evidence" value="ECO:0007669"/>
    <property type="project" value="UniProtKB-SubCell"/>
</dbReference>
<dbReference type="PANTHER" id="PTHR30213:SF0">
    <property type="entry name" value="UPF0761 MEMBRANE PROTEIN YIHY"/>
    <property type="match status" value="1"/>
</dbReference>
<protein>
    <submittedName>
        <fullName evidence="7">Membrane protein</fullName>
    </submittedName>
</protein>
<dbReference type="AlphaFoldDB" id="A0A1M6NNZ7"/>
<evidence type="ECO:0000256" key="5">
    <source>
        <dbReference type="ARBA" id="ARBA00023136"/>
    </source>
</evidence>
<evidence type="ECO:0000313" key="7">
    <source>
        <dbReference type="EMBL" id="SHJ97292.1"/>
    </source>
</evidence>
<proteinExistence type="predicted"/>
<feature type="transmembrane region" description="Helical" evidence="6">
    <location>
        <begin position="237"/>
        <end position="263"/>
    </location>
</feature>
<feature type="transmembrane region" description="Helical" evidence="6">
    <location>
        <begin position="175"/>
        <end position="197"/>
    </location>
</feature>
<dbReference type="OrthoDB" id="9775903at2"/>
<evidence type="ECO:0000256" key="1">
    <source>
        <dbReference type="ARBA" id="ARBA00004651"/>
    </source>
</evidence>
<feature type="transmembrane region" description="Helical" evidence="6">
    <location>
        <begin position="90"/>
        <end position="112"/>
    </location>
</feature>
<dbReference type="InterPro" id="IPR017039">
    <property type="entry name" value="Virul_fac_BrkB"/>
</dbReference>
<dbReference type="EMBL" id="FRAG01000018">
    <property type="protein sequence ID" value="SHJ97292.1"/>
    <property type="molecule type" value="Genomic_DNA"/>
</dbReference>
<keyword evidence="2" id="KW-1003">Cell membrane</keyword>
<feature type="transmembrane region" description="Helical" evidence="6">
    <location>
        <begin position="32"/>
        <end position="56"/>
    </location>
</feature>
<sequence length="285" mass="32414">MSKTQNRILLFMLEEIIGRFKYHNISAYGAQLAYFFLLSLFPFIIFLIAILSHFSISLHGAFNILSKVVPKEAIIVINDYVEAYLPTRSINVLSISILATIWSASRAVNALINGLNNAYDVQETRGFLKKRLLAMLFTVLVALSIVLALTIPNMGMDFLLWLSKFVGLTSLAIKLWYYLRWFIIIFILFLVLGSLYLVAPNTNLKFKEIVPGTIFAIIGWIAISIGFSYFVNNFRNYTIVYGSLTTIIILMIWLYLSGIILILGGEMNSLYSIYQELNKKEEINA</sequence>
<dbReference type="RefSeq" id="WP_084111879.1">
    <property type="nucleotide sequence ID" value="NZ_FRAG01000018.1"/>
</dbReference>
<feature type="transmembrane region" description="Helical" evidence="6">
    <location>
        <begin position="209"/>
        <end position="231"/>
    </location>
</feature>
<name>A0A1M6NNZ7_PARC5</name>
<feature type="transmembrane region" description="Helical" evidence="6">
    <location>
        <begin position="132"/>
        <end position="155"/>
    </location>
</feature>
<evidence type="ECO:0000313" key="8">
    <source>
        <dbReference type="Proteomes" id="UP000184465"/>
    </source>
</evidence>
<dbReference type="STRING" id="1121301.SAMN02745912_01792"/>
<dbReference type="Pfam" id="PF03631">
    <property type="entry name" value="Virul_fac_BrkB"/>
    <property type="match status" value="1"/>
</dbReference>
<reference evidence="7 8" key="1">
    <citation type="submission" date="2016-11" db="EMBL/GenBank/DDBJ databases">
        <authorList>
            <person name="Jaros S."/>
            <person name="Januszkiewicz K."/>
            <person name="Wedrychowicz H."/>
        </authorList>
    </citation>
    <scope>NUCLEOTIDE SEQUENCE [LARGE SCALE GENOMIC DNA]</scope>
    <source>
        <strain evidence="7 8">DSM 15212</strain>
    </source>
</reference>
<dbReference type="PANTHER" id="PTHR30213">
    <property type="entry name" value="INNER MEMBRANE PROTEIN YHJD"/>
    <property type="match status" value="1"/>
</dbReference>
<keyword evidence="8" id="KW-1185">Reference proteome</keyword>
<evidence type="ECO:0000256" key="6">
    <source>
        <dbReference type="SAM" id="Phobius"/>
    </source>
</evidence>
<dbReference type="Proteomes" id="UP000184465">
    <property type="component" value="Unassembled WGS sequence"/>
</dbReference>
<dbReference type="NCBIfam" id="TIGR00765">
    <property type="entry name" value="yihY_not_rbn"/>
    <property type="match status" value="1"/>
</dbReference>
<dbReference type="PIRSF" id="PIRSF035875">
    <property type="entry name" value="RNase_BN"/>
    <property type="match status" value="1"/>
</dbReference>
<keyword evidence="3 6" id="KW-0812">Transmembrane</keyword>
<keyword evidence="5 6" id="KW-0472">Membrane</keyword>
<evidence type="ECO:0000256" key="3">
    <source>
        <dbReference type="ARBA" id="ARBA00022692"/>
    </source>
</evidence>
<evidence type="ECO:0000256" key="2">
    <source>
        <dbReference type="ARBA" id="ARBA00022475"/>
    </source>
</evidence>
<comment type="subcellular location">
    <subcellularLocation>
        <location evidence="1">Cell membrane</location>
        <topology evidence="1">Multi-pass membrane protein</topology>
    </subcellularLocation>
</comment>
<organism evidence="7 8">
    <name type="scientific">Paramaledivibacter caminithermalis (strain DSM 15212 / CIP 107654 / DViRD3)</name>
    <name type="common">Clostridium caminithermale</name>
    <dbReference type="NCBI Taxonomy" id="1121301"/>
    <lineage>
        <taxon>Bacteria</taxon>
        <taxon>Bacillati</taxon>
        <taxon>Bacillota</taxon>
        <taxon>Clostridia</taxon>
        <taxon>Peptostreptococcales</taxon>
        <taxon>Caminicellaceae</taxon>
        <taxon>Paramaledivibacter</taxon>
    </lineage>
</organism>
<keyword evidence="4 6" id="KW-1133">Transmembrane helix</keyword>
<evidence type="ECO:0000256" key="4">
    <source>
        <dbReference type="ARBA" id="ARBA00022989"/>
    </source>
</evidence>
<accession>A0A1M6NNZ7</accession>
<gene>
    <name evidence="7" type="ORF">SAMN02745912_01792</name>
</gene>